<gene>
    <name evidence="1" type="ORF">TH5_09110</name>
</gene>
<dbReference type="Proteomes" id="UP000252419">
    <property type="component" value="Unassembled WGS sequence"/>
</dbReference>
<reference evidence="1 2" key="1">
    <citation type="submission" date="2014-07" db="EMBL/GenBank/DDBJ databases">
        <title>Draft genome sequence of Thalassospira xianhensis P-4 (MCCC 1A02616).</title>
        <authorList>
            <person name="Lai Q."/>
            <person name="Shao Z."/>
        </authorList>
    </citation>
    <scope>NUCLEOTIDE SEQUENCE [LARGE SCALE GENOMIC DNA]</scope>
    <source>
        <strain evidence="1 2">MCCC 1A02616</strain>
    </source>
</reference>
<comment type="caution">
    <text evidence="1">The sequence shown here is derived from an EMBL/GenBank/DDBJ whole genome shotgun (WGS) entry which is preliminary data.</text>
</comment>
<organism evidence="1 2">
    <name type="scientific">Thalassospira xianhensis MCCC 1A02616</name>
    <dbReference type="NCBI Taxonomy" id="1177929"/>
    <lineage>
        <taxon>Bacteria</taxon>
        <taxon>Pseudomonadati</taxon>
        <taxon>Pseudomonadota</taxon>
        <taxon>Alphaproteobacteria</taxon>
        <taxon>Rhodospirillales</taxon>
        <taxon>Thalassospiraceae</taxon>
        <taxon>Thalassospira</taxon>
    </lineage>
</organism>
<dbReference type="AlphaFoldDB" id="A0A367UDW5"/>
<name>A0A367UDW5_9PROT</name>
<accession>A0A367UDW5</accession>
<keyword evidence="2" id="KW-1185">Reference proteome</keyword>
<sequence length="287" mass="32815">MKFDKLYRKLRSSFTMPLAFSDDFKSIAPQLGEADALSMLAVVFETSVYNLKLLLENKTPIPSAHHWTCLKPKQDLIDPYWGHLGIKLRTGDGVTHWYPITWSTREYIMGKLDTFGEMQNQWLQVQTLNNKALVFDPLLVERIWLLDEASQDSETSPSTEDWFPSPEAQGLYESALSLHRDEELEGDGVLRGFVQSFLEDKGIHIDDIEGKFRTTVVHTKEGCKIESVTMAECAHETYTYLSGRSIMRLQSDHGEYHSFVPRDAIVLVELPLCDVHAIEDELAKEFV</sequence>
<protein>
    <submittedName>
        <fullName evidence="1">Uncharacterized protein</fullName>
    </submittedName>
</protein>
<evidence type="ECO:0000313" key="1">
    <source>
        <dbReference type="EMBL" id="RCK06349.1"/>
    </source>
</evidence>
<dbReference type="EMBL" id="JPWA01000008">
    <property type="protein sequence ID" value="RCK06349.1"/>
    <property type="molecule type" value="Genomic_DNA"/>
</dbReference>
<proteinExistence type="predicted"/>
<evidence type="ECO:0000313" key="2">
    <source>
        <dbReference type="Proteomes" id="UP000252419"/>
    </source>
</evidence>